<dbReference type="PATRIC" id="fig|37919.13.peg.4579"/>
<dbReference type="SUPFAM" id="SSF51735">
    <property type="entry name" value="NAD(P)-binding Rossmann-fold domains"/>
    <property type="match status" value="1"/>
</dbReference>
<name>A0A1B1K8R2_RHOOP</name>
<sequence length="295" mass="30592">MDRFAGQVAIVTGAGGGLGRAHALALAERGVKIIVNDLGDGSTSVVAEIAALGGEAVASDADITDVAAVQAMVDDAVERWGRVDIVINNAGILRDKTFAKMELADFRKVIDVHLMGSVHCTQAVWPHMVAQGYGRILMTTSASGIYGNFGQANYGAAKSALVGLTNVLAIEGERRGIRVNALAPTAATQMTDGLIPEEAAAKLGPETIAPGAVFLVSPDAPNGVILGAGAGVFAVSRMLEARPVFLPEDERTAETIAARWDEIADMSDPHPLGSAFDQTNLYVELSGRANADTLS</sequence>
<accession>A0A1B1K8R2</accession>
<protein>
    <recommendedName>
        <fullName evidence="4">Ketoreductase domain-containing protein</fullName>
    </recommendedName>
</protein>
<gene>
    <name evidence="5" type="ORF">R1CP_21680</name>
</gene>
<dbReference type="InterPro" id="IPR036291">
    <property type="entry name" value="NAD(P)-bd_dom_sf"/>
</dbReference>
<dbReference type="RefSeq" id="WP_065491548.1">
    <property type="nucleotide sequence ID" value="NZ_CP009111.1"/>
</dbReference>
<dbReference type="InterPro" id="IPR057326">
    <property type="entry name" value="KR_dom"/>
</dbReference>
<dbReference type="EMBL" id="CP009111">
    <property type="protein sequence ID" value="ANS29012.1"/>
    <property type="molecule type" value="Genomic_DNA"/>
</dbReference>
<evidence type="ECO:0000256" key="3">
    <source>
        <dbReference type="RuleBase" id="RU000363"/>
    </source>
</evidence>
<dbReference type="PRINTS" id="PR00080">
    <property type="entry name" value="SDRFAMILY"/>
</dbReference>
<evidence type="ECO:0000259" key="4">
    <source>
        <dbReference type="SMART" id="SM00822"/>
    </source>
</evidence>
<dbReference type="Pfam" id="PF00106">
    <property type="entry name" value="adh_short"/>
    <property type="match status" value="1"/>
</dbReference>
<dbReference type="PRINTS" id="PR00081">
    <property type="entry name" value="GDHRDH"/>
</dbReference>
<dbReference type="InterPro" id="IPR002347">
    <property type="entry name" value="SDR_fam"/>
</dbReference>
<organism evidence="5 6">
    <name type="scientific">Rhodococcus opacus</name>
    <name type="common">Nocardia opaca</name>
    <dbReference type="NCBI Taxonomy" id="37919"/>
    <lineage>
        <taxon>Bacteria</taxon>
        <taxon>Bacillati</taxon>
        <taxon>Actinomycetota</taxon>
        <taxon>Actinomycetes</taxon>
        <taxon>Mycobacteriales</taxon>
        <taxon>Nocardiaceae</taxon>
        <taxon>Rhodococcus</taxon>
    </lineage>
</organism>
<dbReference type="Gene3D" id="3.40.50.720">
    <property type="entry name" value="NAD(P)-binding Rossmann-like Domain"/>
    <property type="match status" value="1"/>
</dbReference>
<reference evidence="5 6" key="1">
    <citation type="submission" date="2014-07" db="EMBL/GenBank/DDBJ databases">
        <authorList>
            <person name="Zhang J.E."/>
            <person name="Yang H."/>
            <person name="Guo J."/>
            <person name="Deng Z."/>
            <person name="Luo H."/>
            <person name="Luo M."/>
            <person name="Zhao B."/>
        </authorList>
    </citation>
    <scope>NUCLEOTIDE SEQUENCE [LARGE SCALE GENOMIC DNA]</scope>
    <source>
        <strain evidence="5 6">1CP</strain>
    </source>
</reference>
<dbReference type="PANTHER" id="PTHR45024:SF2">
    <property type="entry name" value="SCP2 DOMAIN-CONTAINING PROTEIN"/>
    <property type="match status" value="1"/>
</dbReference>
<dbReference type="Proteomes" id="UP000186108">
    <property type="component" value="Chromosome"/>
</dbReference>
<dbReference type="SMART" id="SM00822">
    <property type="entry name" value="PKS_KR"/>
    <property type="match status" value="1"/>
</dbReference>
<feature type="domain" description="Ketoreductase" evidence="4">
    <location>
        <begin position="7"/>
        <end position="185"/>
    </location>
</feature>
<dbReference type="PROSITE" id="PS00061">
    <property type="entry name" value="ADH_SHORT"/>
    <property type="match status" value="1"/>
</dbReference>
<proteinExistence type="inferred from homology"/>
<dbReference type="GO" id="GO:0016491">
    <property type="term" value="F:oxidoreductase activity"/>
    <property type="evidence" value="ECO:0007669"/>
    <property type="project" value="UniProtKB-KW"/>
</dbReference>
<dbReference type="PANTHER" id="PTHR45024">
    <property type="entry name" value="DEHYDROGENASES, SHORT CHAIN"/>
    <property type="match status" value="1"/>
</dbReference>
<dbReference type="InterPro" id="IPR020904">
    <property type="entry name" value="Sc_DH/Rdtase_CS"/>
</dbReference>
<dbReference type="AlphaFoldDB" id="A0A1B1K8R2"/>
<dbReference type="FunFam" id="3.40.50.720:FF:000084">
    <property type="entry name" value="Short-chain dehydrogenase reductase"/>
    <property type="match status" value="1"/>
</dbReference>
<evidence type="ECO:0000256" key="2">
    <source>
        <dbReference type="ARBA" id="ARBA00023002"/>
    </source>
</evidence>
<evidence type="ECO:0000313" key="5">
    <source>
        <dbReference type="EMBL" id="ANS29012.1"/>
    </source>
</evidence>
<dbReference type="InterPro" id="IPR051687">
    <property type="entry name" value="Peroxisomal_Beta-Oxidation"/>
</dbReference>
<evidence type="ECO:0000313" key="6">
    <source>
        <dbReference type="Proteomes" id="UP000186108"/>
    </source>
</evidence>
<comment type="similarity">
    <text evidence="1 3">Belongs to the short-chain dehydrogenases/reductases (SDR) family.</text>
</comment>
<evidence type="ECO:0000256" key="1">
    <source>
        <dbReference type="ARBA" id="ARBA00006484"/>
    </source>
</evidence>
<keyword evidence="2" id="KW-0560">Oxidoreductase</keyword>